<accession>A0A7H0LKG6</accession>
<evidence type="ECO:0000313" key="1">
    <source>
        <dbReference type="EMBL" id="QNQ10169.1"/>
    </source>
</evidence>
<name>A0A7H0LKG6_9SPHN</name>
<protein>
    <submittedName>
        <fullName evidence="1">DUF899 family protein</fullName>
    </submittedName>
</protein>
<dbReference type="Proteomes" id="UP000516148">
    <property type="component" value="Chromosome"/>
</dbReference>
<dbReference type="AlphaFoldDB" id="A0A7H0LKG6"/>
<dbReference type="Pfam" id="PF05988">
    <property type="entry name" value="DUF899"/>
    <property type="match status" value="1"/>
</dbReference>
<reference evidence="1 2" key="1">
    <citation type="submission" date="2020-09" db="EMBL/GenBank/DDBJ databases">
        <title>Sphingomonas sp., a new species isolated from pork steak.</title>
        <authorList>
            <person name="Heidler von Heilborn D."/>
        </authorList>
    </citation>
    <scope>NUCLEOTIDE SEQUENCE [LARGE SCALE GENOMIC DNA]</scope>
    <source>
        <strain evidence="2">S8-3T</strain>
    </source>
</reference>
<dbReference type="RefSeq" id="WP_187762473.1">
    <property type="nucleotide sequence ID" value="NZ_CP061038.1"/>
</dbReference>
<sequence>MTDHANPDQPLAPAMELAIKGRKPFPHDSDDYHRARTALLAEEIELRRQIQRVAALRRALPPGGAARDYRFLGEDGREVGLIDMFGRHDTLFTYYWMYGPQRERPCPMCTSFVGSLDIPARDIEQRIAMAIIGSSPVARQQAVALERGWRNLHFYQSIGDDFAHDYGGIDADGDEGAIVSVWQRRGDTVNLFWAAEGGFDTADPGFDPHLAPDPTPLWTILDWTPGGRGTDWYPSLDYPETESPGNGR</sequence>
<dbReference type="KEGG" id="spap:H3Z74_02670"/>
<keyword evidence="2" id="KW-1185">Reference proteome</keyword>
<evidence type="ECO:0000313" key="2">
    <source>
        <dbReference type="Proteomes" id="UP000516148"/>
    </source>
</evidence>
<proteinExistence type="predicted"/>
<organism evidence="1 2">
    <name type="scientific">Sphingomonas alpina</name>
    <dbReference type="NCBI Taxonomy" id="653931"/>
    <lineage>
        <taxon>Bacteria</taxon>
        <taxon>Pseudomonadati</taxon>
        <taxon>Pseudomonadota</taxon>
        <taxon>Alphaproteobacteria</taxon>
        <taxon>Sphingomonadales</taxon>
        <taxon>Sphingomonadaceae</taxon>
        <taxon>Sphingomonas</taxon>
    </lineage>
</organism>
<dbReference type="EMBL" id="CP061038">
    <property type="protein sequence ID" value="QNQ10169.1"/>
    <property type="molecule type" value="Genomic_DNA"/>
</dbReference>
<gene>
    <name evidence="1" type="ORF">H3Z74_02670</name>
</gene>
<dbReference type="InterPro" id="IPR010296">
    <property type="entry name" value="DUF899_thioredox"/>
</dbReference>